<dbReference type="PROSITE" id="PS50850">
    <property type="entry name" value="MFS"/>
    <property type="match status" value="1"/>
</dbReference>
<keyword evidence="12" id="KW-1185">Reference proteome</keyword>
<protein>
    <recommendedName>
        <fullName evidence="10">Major facilitator superfamily (MFS) profile domain-containing protein</fullName>
    </recommendedName>
</protein>
<evidence type="ECO:0000256" key="9">
    <source>
        <dbReference type="SAM" id="Phobius"/>
    </source>
</evidence>
<dbReference type="PANTHER" id="PTHR23535:SF2">
    <property type="entry name" value="SUGAR EFFLUX TRANSPORTER A-RELATED"/>
    <property type="match status" value="1"/>
</dbReference>
<keyword evidence="5" id="KW-0762">Sugar transport</keyword>
<feature type="transmembrane region" description="Helical" evidence="9">
    <location>
        <begin position="265"/>
        <end position="286"/>
    </location>
</feature>
<evidence type="ECO:0000256" key="4">
    <source>
        <dbReference type="ARBA" id="ARBA00022475"/>
    </source>
</evidence>
<organism evidence="11 12">
    <name type="scientific">Bacillus taeanensis</name>
    <dbReference type="NCBI Taxonomy" id="273032"/>
    <lineage>
        <taxon>Bacteria</taxon>
        <taxon>Bacillati</taxon>
        <taxon>Bacillota</taxon>
        <taxon>Bacilli</taxon>
        <taxon>Bacillales</taxon>
        <taxon>Bacillaceae</taxon>
        <taxon>Bacillus</taxon>
    </lineage>
</organism>
<keyword evidence="3" id="KW-0813">Transport</keyword>
<evidence type="ECO:0000256" key="6">
    <source>
        <dbReference type="ARBA" id="ARBA00022692"/>
    </source>
</evidence>
<dbReference type="InterPro" id="IPR020846">
    <property type="entry name" value="MFS_dom"/>
</dbReference>
<feature type="transmembrane region" description="Helical" evidence="9">
    <location>
        <begin position="12"/>
        <end position="39"/>
    </location>
</feature>
<name>A0A366XUB5_9BACI</name>
<keyword evidence="7 9" id="KW-1133">Transmembrane helix</keyword>
<keyword evidence="4" id="KW-1003">Cell membrane</keyword>
<evidence type="ECO:0000256" key="2">
    <source>
        <dbReference type="ARBA" id="ARBA00006523"/>
    </source>
</evidence>
<dbReference type="OrthoDB" id="7337792at2"/>
<feature type="transmembrane region" description="Helical" evidence="9">
    <location>
        <begin position="176"/>
        <end position="199"/>
    </location>
</feature>
<dbReference type="Proteomes" id="UP000253314">
    <property type="component" value="Unassembled WGS sequence"/>
</dbReference>
<dbReference type="AlphaFoldDB" id="A0A366XUB5"/>
<comment type="caution">
    <text evidence="11">The sequence shown here is derived from an EMBL/GenBank/DDBJ whole genome shotgun (WGS) entry which is preliminary data.</text>
</comment>
<evidence type="ECO:0000256" key="8">
    <source>
        <dbReference type="ARBA" id="ARBA00023136"/>
    </source>
</evidence>
<evidence type="ECO:0000259" key="10">
    <source>
        <dbReference type="PROSITE" id="PS50850"/>
    </source>
</evidence>
<dbReference type="InterPro" id="IPR036259">
    <property type="entry name" value="MFS_trans_sf"/>
</dbReference>
<accession>A0A366XUB5</accession>
<dbReference type="GO" id="GO:0005886">
    <property type="term" value="C:plasma membrane"/>
    <property type="evidence" value="ECO:0007669"/>
    <property type="project" value="UniProtKB-SubCell"/>
</dbReference>
<feature type="transmembrane region" description="Helical" evidence="9">
    <location>
        <begin position="211"/>
        <end position="227"/>
    </location>
</feature>
<dbReference type="Pfam" id="PF07690">
    <property type="entry name" value="MFS_1"/>
    <property type="match status" value="1"/>
</dbReference>
<gene>
    <name evidence="11" type="ORF">DS031_21590</name>
</gene>
<feature type="transmembrane region" description="Helical" evidence="9">
    <location>
        <begin position="233"/>
        <end position="253"/>
    </location>
</feature>
<proteinExistence type="inferred from homology"/>
<sequence length="337" mass="36703">MLSRISLIKGSAIWLAIGWGLISLSTHSVTVFIIGVVFFSMMGTLNAQTFGVVRDVINREQESREATITSTIRSTYSFGWALGPVMGSVIAGLAGYRIAFLAPVILFLAILFPLRKLQVQTKQATANEREKTKSLKSWGTANVSLLFFGLICALVLSGEAVRLAYLPIYVVDELKINMMTFSLMMSAAPLTEIFVMPAVGAFADRFGIHKILLGGFLIGGLGFLLFSTSDHPWLLFLGQMMNACFIAIIFGLGVTYAQQLSPHNIGLASSIFFSAQSFSFIAGSFIGSYGVHLMGLPLLFLIPSILSIVSCVLFFINHRMAKEKFLQRTVLGAKALD</sequence>
<keyword evidence="6 9" id="KW-0812">Transmembrane</keyword>
<dbReference type="Gene3D" id="1.20.1250.20">
    <property type="entry name" value="MFS general substrate transporter like domains"/>
    <property type="match status" value="2"/>
</dbReference>
<dbReference type="InterPro" id="IPR011701">
    <property type="entry name" value="MFS"/>
</dbReference>
<dbReference type="PANTHER" id="PTHR23535">
    <property type="entry name" value="SUGAR EFFLUX TRANSPORTER A-RELATED"/>
    <property type="match status" value="1"/>
</dbReference>
<evidence type="ECO:0000256" key="5">
    <source>
        <dbReference type="ARBA" id="ARBA00022597"/>
    </source>
</evidence>
<evidence type="ECO:0000313" key="11">
    <source>
        <dbReference type="EMBL" id="RBW67561.1"/>
    </source>
</evidence>
<dbReference type="EMBL" id="QOCW01000034">
    <property type="protein sequence ID" value="RBW67561.1"/>
    <property type="molecule type" value="Genomic_DNA"/>
</dbReference>
<feature type="domain" description="Major facilitator superfamily (MFS) profile" evidence="10">
    <location>
        <begin position="137"/>
        <end position="337"/>
    </location>
</feature>
<feature type="transmembrane region" description="Helical" evidence="9">
    <location>
        <begin position="298"/>
        <end position="316"/>
    </location>
</feature>
<comment type="similarity">
    <text evidence="2">Belongs to the major facilitator superfamily. Set transporter family.</text>
</comment>
<feature type="transmembrane region" description="Helical" evidence="9">
    <location>
        <begin position="135"/>
        <end position="156"/>
    </location>
</feature>
<keyword evidence="8 9" id="KW-0472">Membrane</keyword>
<evidence type="ECO:0000256" key="1">
    <source>
        <dbReference type="ARBA" id="ARBA00004651"/>
    </source>
</evidence>
<dbReference type="GO" id="GO:0022857">
    <property type="term" value="F:transmembrane transporter activity"/>
    <property type="evidence" value="ECO:0007669"/>
    <property type="project" value="InterPro"/>
</dbReference>
<evidence type="ECO:0000313" key="12">
    <source>
        <dbReference type="Proteomes" id="UP000253314"/>
    </source>
</evidence>
<dbReference type="SUPFAM" id="SSF103473">
    <property type="entry name" value="MFS general substrate transporter"/>
    <property type="match status" value="1"/>
</dbReference>
<feature type="transmembrane region" description="Helical" evidence="9">
    <location>
        <begin position="94"/>
        <end position="114"/>
    </location>
</feature>
<evidence type="ECO:0000256" key="7">
    <source>
        <dbReference type="ARBA" id="ARBA00022989"/>
    </source>
</evidence>
<evidence type="ECO:0000256" key="3">
    <source>
        <dbReference type="ARBA" id="ARBA00022448"/>
    </source>
</evidence>
<comment type="subcellular location">
    <subcellularLocation>
        <location evidence="1">Cell membrane</location>
        <topology evidence="1">Multi-pass membrane protein</topology>
    </subcellularLocation>
</comment>
<reference evidence="11 12" key="1">
    <citation type="submission" date="2018-07" db="EMBL/GenBank/DDBJ databases">
        <title>Lottiidibacillus patelloidae gen. nov., sp. nov., isolated from the intestinal tract of a marine limpet and the reclassification of B. taeanensis BH030017T, B. algicola KMM 3737T and B. hwajinpoensis SW-72T as genus Lottiidibacillus.</title>
        <authorList>
            <person name="Liu R."/>
            <person name="Huang Z."/>
        </authorList>
    </citation>
    <scope>NUCLEOTIDE SEQUENCE [LARGE SCALE GENOMIC DNA]</scope>
    <source>
        <strain evidence="11 12">BH030017</strain>
    </source>
</reference>